<evidence type="ECO:0000256" key="1">
    <source>
        <dbReference type="SAM" id="Phobius"/>
    </source>
</evidence>
<feature type="transmembrane region" description="Helical" evidence="1">
    <location>
        <begin position="192"/>
        <end position="211"/>
    </location>
</feature>
<dbReference type="RefSeq" id="WP_224141163.1">
    <property type="nucleotide sequence ID" value="NZ_JAIQUM010000066.1"/>
</dbReference>
<keyword evidence="1" id="KW-0812">Transmembrane</keyword>
<comment type="caution">
    <text evidence="2">The sequence shown here is derived from an EMBL/GenBank/DDBJ whole genome shotgun (WGS) entry which is preliminary data.</text>
</comment>
<evidence type="ECO:0000313" key="2">
    <source>
        <dbReference type="EMBL" id="MBZ5752712.1"/>
    </source>
</evidence>
<dbReference type="Proteomes" id="UP001165287">
    <property type="component" value="Unassembled WGS sequence"/>
</dbReference>
<name>A0ABS7UXD5_9BACI</name>
<feature type="transmembrane region" description="Helical" evidence="1">
    <location>
        <begin position="6"/>
        <end position="25"/>
    </location>
</feature>
<dbReference type="InterPro" id="IPR049500">
    <property type="entry name" value="Peptidase_M50B-like"/>
</dbReference>
<organism evidence="2 3">
    <name type="scientific">Metabacillus rhizolycopersici</name>
    <dbReference type="NCBI Taxonomy" id="2875709"/>
    <lineage>
        <taxon>Bacteria</taxon>
        <taxon>Bacillati</taxon>
        <taxon>Bacillota</taxon>
        <taxon>Bacilli</taxon>
        <taxon>Bacillales</taxon>
        <taxon>Bacillaceae</taxon>
        <taxon>Metabacillus</taxon>
    </lineage>
</organism>
<gene>
    <name evidence="2" type="ORF">K9V48_21355</name>
</gene>
<feature type="transmembrane region" description="Helical" evidence="1">
    <location>
        <begin position="100"/>
        <end position="117"/>
    </location>
</feature>
<feature type="transmembrane region" description="Helical" evidence="1">
    <location>
        <begin position="123"/>
        <end position="140"/>
    </location>
</feature>
<feature type="transmembrane region" description="Helical" evidence="1">
    <location>
        <begin position="67"/>
        <end position="93"/>
    </location>
</feature>
<proteinExistence type="predicted"/>
<keyword evidence="3" id="KW-1185">Reference proteome</keyword>
<dbReference type="EMBL" id="JAIQUM010000066">
    <property type="protein sequence ID" value="MBZ5752712.1"/>
    <property type="molecule type" value="Genomic_DNA"/>
</dbReference>
<feature type="transmembrane region" description="Helical" evidence="1">
    <location>
        <begin position="147"/>
        <end position="172"/>
    </location>
</feature>
<sequence>MNHQIVVYILIAYAISFVPFVGRYVSMINTLVHENGHAIVALLFSGKVYSIKLFQNTEGLAVTGQRGWLATVAISYAGYTFSSIVAYLCFYFLKQGQENLILYALISIAILNLILWIRNVYGAVWLISFIVCCGWTIQSGSDSVQTFLSYFLSAVLLTQSVSSALQIFLLSLFRSKRAGDATSLAHYTKVPAIVWGFLFFAQSVYIAYLAIANHFN</sequence>
<keyword evidence="1" id="KW-0472">Membrane</keyword>
<accession>A0ABS7UXD5</accession>
<reference evidence="2" key="1">
    <citation type="submission" date="2024-05" db="EMBL/GenBank/DDBJ databases">
        <title>Metabacillus sp. nov., isolated from the rhizosphere soil of tomato plants.</title>
        <authorList>
            <person name="Ma R."/>
        </authorList>
    </citation>
    <scope>NUCLEOTIDE SEQUENCE</scope>
    <source>
        <strain evidence="2">DBTR6</strain>
    </source>
</reference>
<evidence type="ECO:0000313" key="3">
    <source>
        <dbReference type="Proteomes" id="UP001165287"/>
    </source>
</evidence>
<keyword evidence="1" id="KW-1133">Transmembrane helix</keyword>
<dbReference type="Pfam" id="PF13398">
    <property type="entry name" value="Peptidase_M50B"/>
    <property type="match status" value="1"/>
</dbReference>
<protein>
    <submittedName>
        <fullName evidence="2">M50 family metallopeptidase</fullName>
    </submittedName>
</protein>